<evidence type="ECO:0000313" key="2">
    <source>
        <dbReference type="EMBL" id="MCC2033588.1"/>
    </source>
</evidence>
<evidence type="ECO:0000313" key="3">
    <source>
        <dbReference type="Proteomes" id="UP001139354"/>
    </source>
</evidence>
<dbReference type="EMBL" id="JAGTTN010000006">
    <property type="protein sequence ID" value="MCC2033588.1"/>
    <property type="molecule type" value="Genomic_DNA"/>
</dbReference>
<accession>A0A9X1LXK3</accession>
<organism evidence="2 3">
    <name type="scientific">Microbacterium allomyrinae</name>
    <dbReference type="NCBI Taxonomy" id="2830666"/>
    <lineage>
        <taxon>Bacteria</taxon>
        <taxon>Bacillati</taxon>
        <taxon>Actinomycetota</taxon>
        <taxon>Actinomycetes</taxon>
        <taxon>Micrococcales</taxon>
        <taxon>Microbacteriaceae</taxon>
        <taxon>Microbacterium</taxon>
    </lineage>
</organism>
<dbReference type="GO" id="GO:0016874">
    <property type="term" value="F:ligase activity"/>
    <property type="evidence" value="ECO:0007669"/>
    <property type="project" value="UniProtKB-KW"/>
</dbReference>
<keyword evidence="3" id="KW-1185">Reference proteome</keyword>
<gene>
    <name evidence="2" type="ORF">KEC57_15475</name>
</gene>
<evidence type="ECO:0000256" key="1">
    <source>
        <dbReference type="SAM" id="Phobius"/>
    </source>
</evidence>
<dbReference type="RefSeq" id="WP_229385594.1">
    <property type="nucleotide sequence ID" value="NZ_JAGTTN010000006.1"/>
</dbReference>
<feature type="transmembrane region" description="Helical" evidence="1">
    <location>
        <begin position="336"/>
        <end position="355"/>
    </location>
</feature>
<feature type="transmembrane region" description="Helical" evidence="1">
    <location>
        <begin position="78"/>
        <end position="100"/>
    </location>
</feature>
<reference evidence="2" key="1">
    <citation type="submission" date="2021-04" db="EMBL/GenBank/DDBJ databases">
        <title>Microbacterium tenobrionis sp. nov. and Microbacterium allomyrinae sp. nov., isolated from larvae of Tenobrio molitor and Allomyrina dichotoma, respectively.</title>
        <authorList>
            <person name="Lee S.D."/>
        </authorList>
    </citation>
    <scope>NUCLEOTIDE SEQUENCE</scope>
    <source>
        <strain evidence="2">BWT-G7</strain>
    </source>
</reference>
<proteinExistence type="predicted"/>
<feature type="transmembrane region" description="Helical" evidence="1">
    <location>
        <begin position="367"/>
        <end position="387"/>
    </location>
</feature>
<feature type="transmembrane region" description="Helical" evidence="1">
    <location>
        <begin position="52"/>
        <end position="72"/>
    </location>
</feature>
<feature type="transmembrane region" description="Helical" evidence="1">
    <location>
        <begin position="112"/>
        <end position="134"/>
    </location>
</feature>
<feature type="transmembrane region" description="Helical" evidence="1">
    <location>
        <begin position="203"/>
        <end position="232"/>
    </location>
</feature>
<feature type="transmembrane region" description="Helical" evidence="1">
    <location>
        <begin position="20"/>
        <end position="40"/>
    </location>
</feature>
<feature type="transmembrane region" description="Helical" evidence="1">
    <location>
        <begin position="140"/>
        <end position="162"/>
    </location>
</feature>
<dbReference type="Proteomes" id="UP001139354">
    <property type="component" value="Unassembled WGS sequence"/>
</dbReference>
<name>A0A9X1LXK3_9MICO</name>
<keyword evidence="1" id="KW-1133">Transmembrane helix</keyword>
<feature type="transmembrane region" description="Helical" evidence="1">
    <location>
        <begin position="393"/>
        <end position="417"/>
    </location>
</feature>
<feature type="transmembrane region" description="Helical" evidence="1">
    <location>
        <begin position="253"/>
        <end position="273"/>
    </location>
</feature>
<keyword evidence="2" id="KW-0436">Ligase</keyword>
<dbReference type="AlphaFoldDB" id="A0A9X1LXK3"/>
<comment type="caution">
    <text evidence="2">The sequence shown here is derived from an EMBL/GenBank/DDBJ whole genome shotgun (WGS) entry which is preliminary data.</text>
</comment>
<keyword evidence="1" id="KW-0472">Membrane</keyword>
<protein>
    <submittedName>
        <fullName evidence="2">O-antigen ligase family protein</fullName>
    </submittedName>
</protein>
<keyword evidence="1" id="KW-0812">Transmembrane</keyword>
<feature type="transmembrane region" description="Helical" evidence="1">
    <location>
        <begin position="174"/>
        <end position="197"/>
    </location>
</feature>
<sequence length="447" mass="48005">MASDAPTDRSSSRRSRWRDWLSIDIAVLLAVAWLLIGPRVELIPFASSSIRLEDVIFVALAIFVAVSGWRRIRDTLGTGMLIATAGVLAVGLISATLGVISGRVEIAPSLLYALRPLEYWIVLPAVLLGLRTVAGRTRRIVLMLGAVTVLQTSVGMLQIAGIPIGFSKFTYERAAGLTAGPYELGAICAMLACFWLFRRQYVLAVVALAGLVASQSRVSIVAVAFGLVVLLLGVRKAVARTLSGLWRNHRATVLLVGGGLLVVSVATVTWFGAPVVDRLAGTSIFAAWEDAQRFSQSIPPPATAEDFGRVAYGQIDVVLQGALIDDVSNVVRFFRWQLLIAAIAASPLAVFFGLGPSFAGPSVDGSFLRIVVEFGLAGLAAWGYWLYRSVQGARVWILAVLTTLLIGSAVIDLLFALRPMVLFWFLVAVAWLDAPSRRRSDLEGSDA</sequence>